<dbReference type="InterPro" id="IPR005373">
    <property type="entry name" value="PHAF1"/>
</dbReference>
<organism evidence="3 4">
    <name type="scientific">Dimargaris cristalligena</name>
    <dbReference type="NCBI Taxonomy" id="215637"/>
    <lineage>
        <taxon>Eukaryota</taxon>
        <taxon>Fungi</taxon>
        <taxon>Fungi incertae sedis</taxon>
        <taxon>Zoopagomycota</taxon>
        <taxon>Kickxellomycotina</taxon>
        <taxon>Dimargaritomycetes</taxon>
        <taxon>Dimargaritales</taxon>
        <taxon>Dimargaritaceae</taxon>
        <taxon>Dimargaris</taxon>
    </lineage>
</organism>
<dbReference type="PANTHER" id="PTHR13465">
    <property type="entry name" value="UPF0183 PROTEIN"/>
    <property type="match status" value="1"/>
</dbReference>
<dbReference type="Proteomes" id="UP000268162">
    <property type="component" value="Unassembled WGS sequence"/>
</dbReference>
<reference evidence="4" key="1">
    <citation type="journal article" date="2018" name="Nat. Microbiol.">
        <title>Leveraging single-cell genomics to expand the fungal tree of life.</title>
        <authorList>
            <person name="Ahrendt S.R."/>
            <person name="Quandt C.A."/>
            <person name="Ciobanu D."/>
            <person name="Clum A."/>
            <person name="Salamov A."/>
            <person name="Andreopoulos B."/>
            <person name="Cheng J.F."/>
            <person name="Woyke T."/>
            <person name="Pelin A."/>
            <person name="Henrissat B."/>
            <person name="Reynolds N.K."/>
            <person name="Benny G.L."/>
            <person name="Smith M.E."/>
            <person name="James T.Y."/>
            <person name="Grigoriev I.V."/>
        </authorList>
    </citation>
    <scope>NUCLEOTIDE SEQUENCE [LARGE SCALE GENOMIC DNA]</scope>
    <source>
        <strain evidence="4">RSA 468</strain>
    </source>
</reference>
<feature type="region of interest" description="Disordered" evidence="2">
    <location>
        <begin position="67"/>
        <end position="86"/>
    </location>
</feature>
<dbReference type="EMBL" id="ML003188">
    <property type="protein sequence ID" value="RKP34477.1"/>
    <property type="molecule type" value="Genomic_DNA"/>
</dbReference>
<sequence length="411" mass="44889">MPLALSEHRGQLSLDLVPGKRAGPFILGAPVGHMVRLLQTAPHLMPQVDCKYPEDDPLATDWVLGLHHAPPPPTEAEAGTESSGTLGRGRCGTSLLFEPTSQRLRAVVIHNPSLLRLTYRSTECQSNKTIATGLLINRIFGPTHPGTFRADTGVFTLHYPGISFEFAIPERHRGLFSQPGDGLPLEFPDGTTPPCSCIYLYHGVDWSSALPPSPLTYAAVYRALTDLPSVTFATDCRGTLNQGLTTAQDLVADLGQPETVFYKNDDKMSIHAPGTPDEGHSALGRDYFFNYYEMGFDVLLDGKSHRCKKIVLHGNIPGHYDFGRYRKCEFQLDLAASGKLAIGGTVGQWYLTTGSDWKSISNIVNTDGQPPVVFSRGSSDQNPFGSTLFYGQAGIIFEIMKNDSIPTFTLF</sequence>
<protein>
    <submittedName>
        <fullName evidence="3">Uncharacterized protein</fullName>
    </submittedName>
</protein>
<evidence type="ECO:0000313" key="4">
    <source>
        <dbReference type="Proteomes" id="UP000268162"/>
    </source>
</evidence>
<keyword evidence="4" id="KW-1185">Reference proteome</keyword>
<name>A0A4P9ZMH2_9FUNG</name>
<dbReference type="STRING" id="215637.A0A4P9ZMH2"/>
<evidence type="ECO:0000256" key="1">
    <source>
        <dbReference type="ARBA" id="ARBA00024339"/>
    </source>
</evidence>
<evidence type="ECO:0000256" key="2">
    <source>
        <dbReference type="SAM" id="MobiDB-lite"/>
    </source>
</evidence>
<gene>
    <name evidence="3" type="ORF">BJ085DRAFT_21321</name>
</gene>
<proteinExistence type="inferred from homology"/>
<dbReference type="InterPro" id="IPR039156">
    <property type="entry name" value="PHAF1/BROMI"/>
</dbReference>
<comment type="similarity">
    <text evidence="1">Belongs to the PHAF1 family.</text>
</comment>
<evidence type="ECO:0000313" key="3">
    <source>
        <dbReference type="EMBL" id="RKP34477.1"/>
    </source>
</evidence>
<dbReference type="PANTHER" id="PTHR13465:SF2">
    <property type="entry name" value="PHAGOSOME ASSEMBLY FACTOR 1"/>
    <property type="match status" value="1"/>
</dbReference>
<accession>A0A4P9ZMH2</accession>
<dbReference type="Pfam" id="PF03676">
    <property type="entry name" value="PHAF1"/>
    <property type="match status" value="1"/>
</dbReference>
<dbReference type="AlphaFoldDB" id="A0A4P9ZMH2"/>